<evidence type="ECO:0000256" key="2">
    <source>
        <dbReference type="ARBA" id="ARBA00009009"/>
    </source>
</evidence>
<dbReference type="InterPro" id="IPR023650">
    <property type="entry name" value="Beta-lactam_class-A_AS"/>
</dbReference>
<dbReference type="PANTHER" id="PTHR35333:SF3">
    <property type="entry name" value="BETA-LACTAMASE-TYPE TRANSPEPTIDASE FOLD CONTAINING PROTEIN"/>
    <property type="match status" value="1"/>
</dbReference>
<dbReference type="GO" id="GO:0030655">
    <property type="term" value="P:beta-lactam antibiotic catabolic process"/>
    <property type="evidence" value="ECO:0007669"/>
    <property type="project" value="InterPro"/>
</dbReference>
<dbReference type="EMBL" id="CP042807">
    <property type="protein sequence ID" value="QEE26093.1"/>
    <property type="molecule type" value="Genomic_DNA"/>
</dbReference>
<proteinExistence type="inferred from homology"/>
<evidence type="ECO:0000313" key="9">
    <source>
        <dbReference type="Proteomes" id="UP000321807"/>
    </source>
</evidence>
<dbReference type="KEGG" id="rgl:CS053_17460"/>
<dbReference type="NCBIfam" id="NF033103">
    <property type="entry name" value="bla_class_A"/>
    <property type="match status" value="1"/>
</dbReference>
<comment type="similarity">
    <text evidence="2 6">Belongs to the class-A beta-lactamase family.</text>
</comment>
<dbReference type="SUPFAM" id="SSF56601">
    <property type="entry name" value="beta-lactamase/transpeptidase-like"/>
    <property type="match status" value="1"/>
</dbReference>
<dbReference type="Pfam" id="PF13354">
    <property type="entry name" value="Beta-lactamase2"/>
    <property type="match status" value="1"/>
</dbReference>
<evidence type="ECO:0000256" key="1">
    <source>
        <dbReference type="ARBA" id="ARBA00001526"/>
    </source>
</evidence>
<keyword evidence="4 6" id="KW-0378">Hydrolase</keyword>
<dbReference type="PANTHER" id="PTHR35333">
    <property type="entry name" value="BETA-LACTAMASE"/>
    <property type="match status" value="1"/>
</dbReference>
<evidence type="ECO:0000256" key="5">
    <source>
        <dbReference type="ARBA" id="ARBA00023251"/>
    </source>
</evidence>
<organism evidence="8 9">
    <name type="scientific">Rhodanobacter glycinis</name>
    <dbReference type="NCBI Taxonomy" id="582702"/>
    <lineage>
        <taxon>Bacteria</taxon>
        <taxon>Pseudomonadati</taxon>
        <taxon>Pseudomonadota</taxon>
        <taxon>Gammaproteobacteria</taxon>
        <taxon>Lysobacterales</taxon>
        <taxon>Rhodanobacteraceae</taxon>
        <taxon>Rhodanobacter</taxon>
    </lineage>
</organism>
<accession>A0A5B9E1C6</accession>
<evidence type="ECO:0000256" key="4">
    <source>
        <dbReference type="ARBA" id="ARBA00022801"/>
    </source>
</evidence>
<keyword evidence="5 6" id="KW-0046">Antibiotic resistance</keyword>
<feature type="domain" description="Beta-lactamase class A catalytic" evidence="7">
    <location>
        <begin position="48"/>
        <end position="261"/>
    </location>
</feature>
<evidence type="ECO:0000313" key="8">
    <source>
        <dbReference type="EMBL" id="QEE26093.1"/>
    </source>
</evidence>
<dbReference type="PROSITE" id="PS00146">
    <property type="entry name" value="BETA_LACTAMASE_A"/>
    <property type="match status" value="1"/>
</dbReference>
<sequence length="288" mass="30845">MHRRDLIKASLLGAAALVVRPRFAMAGETEAIAGELATLERQHGGRLGVAMLDIGSGRHAGHRAGERFLLCSTGKLLVVGAVLARVDRGEEQLSRRIVFGPDVILEWAPVTRKHVGAPGMTVAELCHAALTISDNTAMNLLLKSVGGPAAATRFVRSLDDDITRLDRHEPELNVPDKGLDTTTPDAMLASMRKLLLGNVLSASSRAQLIDWLRHNTTGETQLRAGMPASWQVGDKTGSGHTQTNDVAIAWPPGRQPLLVTAYYEGPADQGDMRKAVLAHVGKLAAQME</sequence>
<gene>
    <name evidence="8" type="primary">bla</name>
    <name evidence="8" type="ORF">CS053_17460</name>
</gene>
<protein>
    <recommendedName>
        <fullName evidence="3 6">Beta-lactamase</fullName>
        <ecNumber evidence="3 6">3.5.2.6</ecNumber>
    </recommendedName>
</protein>
<evidence type="ECO:0000256" key="3">
    <source>
        <dbReference type="ARBA" id="ARBA00012865"/>
    </source>
</evidence>
<dbReference type="InterPro" id="IPR000871">
    <property type="entry name" value="Beta-lactam_class-A"/>
</dbReference>
<dbReference type="EC" id="3.5.2.6" evidence="3 6"/>
<comment type="catalytic activity">
    <reaction evidence="1 6">
        <text>a beta-lactam + H2O = a substituted beta-amino acid</text>
        <dbReference type="Rhea" id="RHEA:20401"/>
        <dbReference type="ChEBI" id="CHEBI:15377"/>
        <dbReference type="ChEBI" id="CHEBI:35627"/>
        <dbReference type="ChEBI" id="CHEBI:140347"/>
        <dbReference type="EC" id="3.5.2.6"/>
    </reaction>
</comment>
<dbReference type="AlphaFoldDB" id="A0A5B9E1C6"/>
<dbReference type="GO" id="GO:0046677">
    <property type="term" value="P:response to antibiotic"/>
    <property type="evidence" value="ECO:0007669"/>
    <property type="project" value="UniProtKB-UniRule"/>
</dbReference>
<dbReference type="Gene3D" id="3.40.710.10">
    <property type="entry name" value="DD-peptidase/beta-lactamase superfamily"/>
    <property type="match status" value="1"/>
</dbReference>
<evidence type="ECO:0000256" key="6">
    <source>
        <dbReference type="RuleBase" id="RU361140"/>
    </source>
</evidence>
<dbReference type="InterPro" id="IPR012338">
    <property type="entry name" value="Beta-lactam/transpept-like"/>
</dbReference>
<evidence type="ECO:0000259" key="7">
    <source>
        <dbReference type="Pfam" id="PF13354"/>
    </source>
</evidence>
<dbReference type="PRINTS" id="PR00118">
    <property type="entry name" value="BLACTAMASEA"/>
</dbReference>
<dbReference type="RefSeq" id="WP_147628357.1">
    <property type="nucleotide sequence ID" value="NZ_CP042807.1"/>
</dbReference>
<dbReference type="GO" id="GO:0008800">
    <property type="term" value="F:beta-lactamase activity"/>
    <property type="evidence" value="ECO:0007669"/>
    <property type="project" value="UniProtKB-UniRule"/>
</dbReference>
<name>A0A5B9E1C6_9GAMM</name>
<reference evidence="8 9" key="1">
    <citation type="submission" date="2019-08" db="EMBL/GenBank/DDBJ databases">
        <title>Complete genome sequence of Rhodanobacter glycinis strain T01E-68 isolated from tomato root.</title>
        <authorList>
            <person name="Weon H.-Y."/>
            <person name="Lee S.A."/>
        </authorList>
    </citation>
    <scope>NUCLEOTIDE SEQUENCE [LARGE SCALE GENOMIC DNA]</scope>
    <source>
        <strain evidence="8 9">T01E-68</strain>
    </source>
</reference>
<dbReference type="Proteomes" id="UP000321807">
    <property type="component" value="Chromosome"/>
</dbReference>
<dbReference type="InterPro" id="IPR045155">
    <property type="entry name" value="Beta-lactam_cat"/>
</dbReference>